<reference evidence="2 3" key="1">
    <citation type="submission" date="2021-02" db="EMBL/GenBank/DDBJ databases">
        <title>Leishmania (Mundinia) enrietti genome sequencing and assembly.</title>
        <authorList>
            <person name="Almutairi H."/>
            <person name="Gatherer D."/>
        </authorList>
    </citation>
    <scope>NUCLEOTIDE SEQUENCE [LARGE SCALE GENOMIC DNA]</scope>
    <source>
        <strain evidence="2">CUR178</strain>
    </source>
</reference>
<sequence>MATGHAAVGRIGERRCNRRAPTREVPLSSSPLCECVASSLPSSLPVARSQIRPDYAIKDAPATAWNVLNLALTLPQHCRTTVMPTADVSNARGRAADYDEETVCGRRNGNASSPGSCRSLVQIGLTELRALFCSGASGDETTLRQFPAGPPLLMHAPVFARCTRLRCVLFEVVLHGGAGDPGIVASGPYAPNALAGALDVALCAHTSARFTKEEEAAERHGSRDGLSLQAASSVSSAALTLASILRFLQPLLHLSSLSIGLTLARPAFPGSDSAECAGASMQWSFVERGSSFSMPYDALWTHWLAITRPVASHLEGSRLNTASSFPVGDHNDDFAVWGRLQHYAERATMALFGEEPAGFAAPQRAHLCALLAVLRDVRACATRRSISDPLPVLLFDAFSVAQRLLSQWFTFLGLRSASSSHCEPSLELSTEIHAVVFARGWLEELCACHSIYSLEDWLHLVAQWLTVRVLEAALKSLPSMVECESERISAPETHVLFRLDVDSSSSGAAGLCSGVDGAVHPAREKGGLAHLRPSRWMRYRATASAPATVLPSLRSITAALPELPKEEAVLVCVLERLMKASIGPSDDLRKPLCRPSAAHALVLEPEEHGVVTCRLHLGSPPHKWQRHDSLTPDVGAPPLSQRFAKESPTLSSAPLPARRAHSPVVAALLSWYAVDFEALFSQFYRMWRLARRYRSRYPADSCGGIGAADAAAPPLDNLWRGVVDKAVRYHSGGTGERGQAGASPALGLLSRCLLLAMWMSLAVVDVDEDVGAVTAMDTIRSQCCASHVGSTSLPLAWKGTLYYSSRRNSLHVRDWGTALHVRHVASCLSADDDQDMGSEISDAGSLQRGDARRRACGAAVRLAASIVVSSFARARAAVAAAAEARARREAQPNAFLFCSEIRGVPADATAAYRSAGDSNGNGSRWLFDTNGSDGTAADEEDACVLLNWRCDSVKEESESCEGGSRVELVQQPHANERAGDDDSLSSNHPLCSASLQSSWVGDSIEEFAVANGCRIGQRPESHTSAPQVEAEQQPSSLAPAAAAPLLDLESHLRELLTHGAVSELLWLVALAERLARRACEDDEAATRQCLASQARSHSVKVVTQRRPGASSTLDADAVLLHEDEQPPAHAAAIKDGEFASTRQIPFALTSSKAARLENEEASARGTLCGAERRLRQQVEACCTHIGALLRLQDQEASRRLHVLQLSEFELEELQIRWRTVSVPECVLRSLLSETVAAGTRKALPGQEEPQQRQRCARAAHSSPLGCASTRHRSEQRGSSAAPKVVFSPPASLAGEAWAHRVFLLCGEVKESGTEAPGRRSQGSTRATADASHGSSSCQRARQKPLLESPCTPPLAMQPRRVSRQGYSRKSTAKVPALSHAPAVATHSSVPVVAVSLCGAPSSPPVRTLARRCLSELPPNHSRIDAHLACIAPSYRLELPPGTPVRRCPLTELGDARADRASPKRKAALQIYGDARVDEATRRQSLAGAGASATVAEAMRLPNAVKCRHADDEGTTSPLDIALPGLCIAKERMAAHADPRISVTPFVFAHTTAHSARATSVPPRRLRKPVVTWSDDVQQY</sequence>
<feature type="region of interest" description="Disordered" evidence="1">
    <location>
        <begin position="1312"/>
        <end position="1373"/>
    </location>
</feature>
<feature type="compositionally biased region" description="Polar residues" evidence="1">
    <location>
        <begin position="1320"/>
        <end position="1339"/>
    </location>
</feature>
<gene>
    <name evidence="2" type="ORF">CUR178_04752</name>
</gene>
<accession>A0A836HS34</accession>
<dbReference type="RefSeq" id="XP_067694531.1">
    <property type="nucleotide sequence ID" value="XM_067836454.1"/>
</dbReference>
<evidence type="ECO:0000313" key="2">
    <source>
        <dbReference type="EMBL" id="KAG5483176.1"/>
    </source>
</evidence>
<dbReference type="Proteomes" id="UP000674179">
    <property type="component" value="Chromosome 14"/>
</dbReference>
<evidence type="ECO:0000256" key="1">
    <source>
        <dbReference type="SAM" id="MobiDB-lite"/>
    </source>
</evidence>
<feature type="region of interest" description="Disordered" evidence="1">
    <location>
        <begin position="1240"/>
        <end position="1285"/>
    </location>
</feature>
<protein>
    <submittedName>
        <fullName evidence="2">Uncharacterized protein</fullName>
    </submittedName>
</protein>
<comment type="caution">
    <text evidence="2">The sequence shown here is derived from an EMBL/GenBank/DDBJ whole genome shotgun (WGS) entry which is preliminary data.</text>
</comment>
<dbReference type="EMBL" id="JAFHKP010000014">
    <property type="protein sequence ID" value="KAG5483176.1"/>
    <property type="molecule type" value="Genomic_DNA"/>
</dbReference>
<name>A0A836HS34_LEIEN</name>
<dbReference type="OrthoDB" id="265224at2759"/>
<evidence type="ECO:0000313" key="3">
    <source>
        <dbReference type="Proteomes" id="UP000674179"/>
    </source>
</evidence>
<organism evidence="2 3">
    <name type="scientific">Leishmania enriettii</name>
    <dbReference type="NCBI Taxonomy" id="5663"/>
    <lineage>
        <taxon>Eukaryota</taxon>
        <taxon>Discoba</taxon>
        <taxon>Euglenozoa</taxon>
        <taxon>Kinetoplastea</taxon>
        <taxon>Metakinetoplastina</taxon>
        <taxon>Trypanosomatida</taxon>
        <taxon>Trypanosomatidae</taxon>
        <taxon>Leishmaniinae</taxon>
        <taxon>Leishmania</taxon>
    </lineage>
</organism>
<dbReference type="KEGG" id="lenr:94171964"/>
<keyword evidence="3" id="KW-1185">Reference proteome</keyword>
<dbReference type="GeneID" id="94171964"/>
<proteinExistence type="predicted"/>